<dbReference type="OrthoDB" id="426657at2759"/>
<dbReference type="SUPFAM" id="SSF57850">
    <property type="entry name" value="RING/U-box"/>
    <property type="match status" value="1"/>
</dbReference>
<dbReference type="SMART" id="SM00184">
    <property type="entry name" value="RING"/>
    <property type="match status" value="1"/>
</dbReference>
<dbReference type="InterPro" id="IPR001841">
    <property type="entry name" value="Znf_RING"/>
</dbReference>
<dbReference type="STRING" id="6198.A0A074ZHY2"/>
<dbReference type="GO" id="GO:0035861">
    <property type="term" value="C:site of double-strand break"/>
    <property type="evidence" value="ECO:0007669"/>
    <property type="project" value="TreeGrafter"/>
</dbReference>
<dbReference type="CDD" id="cd22249">
    <property type="entry name" value="UDM1_RNF168_RNF169-like"/>
    <property type="match status" value="1"/>
</dbReference>
<protein>
    <recommendedName>
        <fullName evidence="3">RING-type E3 ubiquitin transferase</fullName>
        <ecNumber evidence="3">2.3.2.27</ecNumber>
    </recommendedName>
</protein>
<feature type="region of interest" description="Disordered" evidence="12">
    <location>
        <begin position="159"/>
        <end position="195"/>
    </location>
</feature>
<dbReference type="CTD" id="20323285"/>
<keyword evidence="6" id="KW-0227">DNA damage</keyword>
<evidence type="ECO:0000256" key="10">
    <source>
        <dbReference type="ARBA" id="ARBA00023242"/>
    </source>
</evidence>
<dbReference type="GO" id="GO:0061630">
    <property type="term" value="F:ubiquitin protein ligase activity"/>
    <property type="evidence" value="ECO:0007669"/>
    <property type="project" value="UniProtKB-EC"/>
</dbReference>
<keyword evidence="4" id="KW-0808">Transferase</keyword>
<dbReference type="EC" id="2.3.2.27" evidence="3"/>
<keyword evidence="7 11" id="KW-0863">Zinc-finger</keyword>
<accession>A0A074ZHY2</accession>
<dbReference type="Proteomes" id="UP000054324">
    <property type="component" value="Unassembled WGS sequence"/>
</dbReference>
<dbReference type="EMBL" id="KL596874">
    <property type="protein sequence ID" value="KER22900.1"/>
    <property type="molecule type" value="Genomic_DNA"/>
</dbReference>
<evidence type="ECO:0000313" key="15">
    <source>
        <dbReference type="Proteomes" id="UP000054324"/>
    </source>
</evidence>
<dbReference type="PANTHER" id="PTHR23328:SF0">
    <property type="entry name" value="RING-TYPE DOMAIN-CONTAINING PROTEIN"/>
    <property type="match status" value="1"/>
</dbReference>
<evidence type="ECO:0000313" key="14">
    <source>
        <dbReference type="EMBL" id="KER22900.1"/>
    </source>
</evidence>
<name>A0A074ZHY2_OPIVI</name>
<reference evidence="14 15" key="1">
    <citation type="submission" date="2013-11" db="EMBL/GenBank/DDBJ databases">
        <title>Opisthorchis viverrini - life in the bile duct.</title>
        <authorList>
            <person name="Young N.D."/>
            <person name="Nagarajan N."/>
            <person name="Lin S.J."/>
            <person name="Korhonen P.K."/>
            <person name="Jex A.R."/>
            <person name="Hall R.S."/>
            <person name="Safavi-Hemami H."/>
            <person name="Kaewkong W."/>
            <person name="Bertrand D."/>
            <person name="Gao S."/>
            <person name="Seet Q."/>
            <person name="Wongkham S."/>
            <person name="Teh B.T."/>
            <person name="Wongkham C."/>
            <person name="Intapan P.M."/>
            <person name="Maleewong W."/>
            <person name="Yang X."/>
            <person name="Hu M."/>
            <person name="Wang Z."/>
            <person name="Hofmann A."/>
            <person name="Sternberg P.W."/>
            <person name="Tan P."/>
            <person name="Wang J."/>
            <person name="Gasser R.B."/>
        </authorList>
    </citation>
    <scope>NUCLEOTIDE SEQUENCE [LARGE SCALE GENOMIC DNA]</scope>
</reference>
<evidence type="ECO:0000256" key="3">
    <source>
        <dbReference type="ARBA" id="ARBA00012483"/>
    </source>
</evidence>
<dbReference type="GO" id="GO:0006302">
    <property type="term" value="P:double-strand break repair"/>
    <property type="evidence" value="ECO:0007669"/>
    <property type="project" value="TreeGrafter"/>
</dbReference>
<evidence type="ECO:0000256" key="9">
    <source>
        <dbReference type="ARBA" id="ARBA00022833"/>
    </source>
</evidence>
<dbReference type="GO" id="GO:0008270">
    <property type="term" value="F:zinc ion binding"/>
    <property type="evidence" value="ECO:0007669"/>
    <property type="project" value="UniProtKB-KW"/>
</dbReference>
<keyword evidence="5" id="KW-0479">Metal-binding</keyword>
<gene>
    <name evidence="14" type="ORF">T265_09106</name>
</gene>
<dbReference type="PANTHER" id="PTHR23328">
    <property type="entry name" value="RING-TYPE DOMAIN-CONTAINING PROTEIN"/>
    <property type="match status" value="1"/>
</dbReference>
<evidence type="ECO:0000256" key="11">
    <source>
        <dbReference type="PROSITE-ProRule" id="PRU00175"/>
    </source>
</evidence>
<feature type="compositionally biased region" description="Low complexity" evidence="12">
    <location>
        <begin position="166"/>
        <end position="185"/>
    </location>
</feature>
<dbReference type="GO" id="GO:0005634">
    <property type="term" value="C:nucleus"/>
    <property type="evidence" value="ECO:0007669"/>
    <property type="project" value="UniProtKB-SubCell"/>
</dbReference>
<evidence type="ECO:0000256" key="8">
    <source>
        <dbReference type="ARBA" id="ARBA00022786"/>
    </source>
</evidence>
<dbReference type="GO" id="GO:0031491">
    <property type="term" value="F:nucleosome binding"/>
    <property type="evidence" value="ECO:0007669"/>
    <property type="project" value="TreeGrafter"/>
</dbReference>
<keyword evidence="9" id="KW-0862">Zinc</keyword>
<sequence>MTDQVTCVICLGILYRPAVLPCKHVFCQECILSAAEKTAYQCPICRCRISNWLRKLKDRKSLVNEDHENQLREMFPRYYHGKEIGLSPMLSKSEQRCLKDLTNTDHCETSASQGEVFSEYLKEVEKFRKLKVLEDQKNEEASLALAFQLLEEDRLSLSADRPFPDSSRQTLSSSSPSTRIISPSQNRPTVSKPNRTLLDYSIDSHRLSSVCESDGSSFSAQGQIAQDEAFARKLQAKYSLPLRTPPITRSKQRVLRSRRR</sequence>
<dbReference type="InterPro" id="IPR017907">
    <property type="entry name" value="Znf_RING_CS"/>
</dbReference>
<evidence type="ECO:0000256" key="12">
    <source>
        <dbReference type="SAM" id="MobiDB-lite"/>
    </source>
</evidence>
<evidence type="ECO:0000256" key="6">
    <source>
        <dbReference type="ARBA" id="ARBA00022763"/>
    </source>
</evidence>
<dbReference type="KEGG" id="ovi:T265_09106"/>
<dbReference type="GeneID" id="20323285"/>
<dbReference type="Pfam" id="PF13923">
    <property type="entry name" value="zf-C3HC4_2"/>
    <property type="match status" value="1"/>
</dbReference>
<evidence type="ECO:0000256" key="1">
    <source>
        <dbReference type="ARBA" id="ARBA00000900"/>
    </source>
</evidence>
<dbReference type="InterPro" id="IPR013083">
    <property type="entry name" value="Znf_RING/FYVE/PHD"/>
</dbReference>
<comment type="subcellular location">
    <subcellularLocation>
        <location evidence="2">Nucleus</location>
    </subcellularLocation>
</comment>
<organism evidence="14 15">
    <name type="scientific">Opisthorchis viverrini</name>
    <name type="common">Southeast Asian liver fluke</name>
    <dbReference type="NCBI Taxonomy" id="6198"/>
    <lineage>
        <taxon>Eukaryota</taxon>
        <taxon>Metazoa</taxon>
        <taxon>Spiralia</taxon>
        <taxon>Lophotrochozoa</taxon>
        <taxon>Platyhelminthes</taxon>
        <taxon>Trematoda</taxon>
        <taxon>Digenea</taxon>
        <taxon>Opisthorchiida</taxon>
        <taxon>Opisthorchiata</taxon>
        <taxon>Opisthorchiidae</taxon>
        <taxon>Opisthorchis</taxon>
    </lineage>
</organism>
<keyword evidence="15" id="KW-1185">Reference proteome</keyword>
<feature type="domain" description="RING-type" evidence="13">
    <location>
        <begin position="7"/>
        <end position="46"/>
    </location>
</feature>
<dbReference type="AlphaFoldDB" id="A0A074ZHY2"/>
<evidence type="ECO:0000259" key="13">
    <source>
        <dbReference type="PROSITE" id="PS50089"/>
    </source>
</evidence>
<evidence type="ECO:0000256" key="5">
    <source>
        <dbReference type="ARBA" id="ARBA00022723"/>
    </source>
</evidence>
<comment type="catalytic activity">
    <reaction evidence="1">
        <text>S-ubiquitinyl-[E2 ubiquitin-conjugating enzyme]-L-cysteine + [acceptor protein]-L-lysine = [E2 ubiquitin-conjugating enzyme]-L-cysteine + N(6)-ubiquitinyl-[acceptor protein]-L-lysine.</text>
        <dbReference type="EC" id="2.3.2.27"/>
    </reaction>
</comment>
<keyword evidence="10" id="KW-0539">Nucleus</keyword>
<proteinExistence type="predicted"/>
<feature type="compositionally biased region" description="Basic residues" evidence="12">
    <location>
        <begin position="250"/>
        <end position="260"/>
    </location>
</feature>
<evidence type="ECO:0000256" key="2">
    <source>
        <dbReference type="ARBA" id="ARBA00004123"/>
    </source>
</evidence>
<dbReference type="Gene3D" id="3.30.40.10">
    <property type="entry name" value="Zinc/RING finger domain, C3HC4 (zinc finger)"/>
    <property type="match status" value="1"/>
</dbReference>
<keyword evidence="8" id="KW-0833">Ubl conjugation pathway</keyword>
<feature type="region of interest" description="Disordered" evidence="12">
    <location>
        <begin position="241"/>
        <end position="260"/>
    </location>
</feature>
<dbReference type="PROSITE" id="PS00518">
    <property type="entry name" value="ZF_RING_1"/>
    <property type="match status" value="1"/>
</dbReference>
<dbReference type="RefSeq" id="XP_009173358.1">
    <property type="nucleotide sequence ID" value="XM_009175094.1"/>
</dbReference>
<dbReference type="PROSITE" id="PS50089">
    <property type="entry name" value="ZF_RING_2"/>
    <property type="match status" value="1"/>
</dbReference>
<dbReference type="InterPro" id="IPR051657">
    <property type="entry name" value="RNF168/RNF169_E3_ubiq-ligase"/>
</dbReference>
<evidence type="ECO:0000256" key="4">
    <source>
        <dbReference type="ARBA" id="ARBA00022679"/>
    </source>
</evidence>
<evidence type="ECO:0000256" key="7">
    <source>
        <dbReference type="ARBA" id="ARBA00022771"/>
    </source>
</evidence>